<feature type="compositionally biased region" description="Low complexity" evidence="1">
    <location>
        <begin position="64"/>
        <end position="73"/>
    </location>
</feature>
<dbReference type="Proteomes" id="UP001179361">
    <property type="component" value="Unassembled WGS sequence"/>
</dbReference>
<protein>
    <submittedName>
        <fullName evidence="5">Serine hydrolase</fullName>
    </submittedName>
</protein>
<keyword evidence="2" id="KW-0812">Transmembrane</keyword>
<dbReference type="GO" id="GO:0016787">
    <property type="term" value="F:hydrolase activity"/>
    <property type="evidence" value="ECO:0007669"/>
    <property type="project" value="UniProtKB-KW"/>
</dbReference>
<keyword evidence="6" id="KW-1185">Reference proteome</keyword>
<dbReference type="EMBL" id="JAJNOC010000003">
    <property type="protein sequence ID" value="MCD2516959.1"/>
    <property type="molecule type" value="Genomic_DNA"/>
</dbReference>
<evidence type="ECO:0000259" key="4">
    <source>
        <dbReference type="Pfam" id="PF00144"/>
    </source>
</evidence>
<feature type="transmembrane region" description="Helical" evidence="2">
    <location>
        <begin position="662"/>
        <end position="685"/>
    </location>
</feature>
<evidence type="ECO:0000256" key="3">
    <source>
        <dbReference type="SAM" id="SignalP"/>
    </source>
</evidence>
<organism evidence="5 6">
    <name type="scientific">Massilia phyllostachyos</name>
    <dbReference type="NCBI Taxonomy" id="2898585"/>
    <lineage>
        <taxon>Bacteria</taxon>
        <taxon>Pseudomonadati</taxon>
        <taxon>Pseudomonadota</taxon>
        <taxon>Betaproteobacteria</taxon>
        <taxon>Burkholderiales</taxon>
        <taxon>Oxalobacteraceae</taxon>
        <taxon>Telluria group</taxon>
        <taxon>Massilia</taxon>
    </lineage>
</organism>
<sequence length="691" mass="74804">MKVRTHFLSLLAAATLGLAPALAGAQGQKSPADLAPTPKQQLAPKEKAEAVLDKSRAADPQVPEAPRAAANGNGAAGAHALEAADLEAWLDGRVPYSLKSGEIAGMVISVVKDGKVLLQKGYGLADVEAKVPMDPATTLVRLGSTSKPFTWTAVMQLVQQGRIDLDRNVNDYIDFKIEEAYGKPITMRDLMNHRAGFEEGLKDLLGYDPKRAQTTERYLKEHPRPMLWAPGEAPGYSNYGVALAGYIVQRVSGMPFETYVEQHILKPLGMNHSTFVQPVPQGFPGFLSKGYNTTQEPPSPFELVITAPAGSFTSTASDMTRFMLAHLGQGSVDGVSILDAATTARMHSPSYTHQGLPGFGTMAHGFFHVQQNGRLVIGHGGDTIVYHTEMNLLPQEGVGIFFTYNSRGKDSAVYGARKELMDGFMDRYFPAPAAAEPPTLATAQADAQKIAGRYQSSRRVDHGFLRFFYLLQQTVITANPDGTIAVPDGLGEMGTYREVGPQLWRKVGGAQMMALREINGVKTVIDSDNPVAVLQEASFLNSAPLNVSILLLSFLILATSLVAWPVGSLLRRADRATSGASPELARLRRLQRWAVLVSLVYIAAWFILIKPILSTDVAVYHSGIDWVVGLLEASGLLAIGAAVVGVWVAWRMRRLDASRLTRVWSVLVALGLVGVVWLGLSGHLITWNLNY</sequence>
<keyword evidence="5" id="KW-0378">Hydrolase</keyword>
<dbReference type="Gene3D" id="3.40.710.10">
    <property type="entry name" value="DD-peptidase/beta-lactamase superfamily"/>
    <property type="match status" value="1"/>
</dbReference>
<dbReference type="Pfam" id="PF00144">
    <property type="entry name" value="Beta-lactamase"/>
    <property type="match status" value="1"/>
</dbReference>
<name>A0ABS8Q5D4_9BURK</name>
<evidence type="ECO:0000313" key="6">
    <source>
        <dbReference type="Proteomes" id="UP001179361"/>
    </source>
</evidence>
<comment type="caution">
    <text evidence="5">The sequence shown here is derived from an EMBL/GenBank/DDBJ whole genome shotgun (WGS) entry which is preliminary data.</text>
</comment>
<dbReference type="InterPro" id="IPR001466">
    <property type="entry name" value="Beta-lactam-related"/>
</dbReference>
<dbReference type="PANTHER" id="PTHR46825">
    <property type="entry name" value="D-ALANYL-D-ALANINE-CARBOXYPEPTIDASE/ENDOPEPTIDASE AMPH"/>
    <property type="match status" value="1"/>
</dbReference>
<feature type="transmembrane region" description="Helical" evidence="2">
    <location>
        <begin position="590"/>
        <end position="608"/>
    </location>
</feature>
<keyword evidence="3" id="KW-0732">Signal</keyword>
<feature type="transmembrane region" description="Helical" evidence="2">
    <location>
        <begin position="628"/>
        <end position="650"/>
    </location>
</feature>
<feature type="transmembrane region" description="Helical" evidence="2">
    <location>
        <begin position="549"/>
        <end position="570"/>
    </location>
</feature>
<feature type="compositionally biased region" description="Basic and acidic residues" evidence="1">
    <location>
        <begin position="44"/>
        <end position="57"/>
    </location>
</feature>
<dbReference type="RefSeq" id="WP_231058276.1">
    <property type="nucleotide sequence ID" value="NZ_JAJNOC010000003.1"/>
</dbReference>
<feature type="chain" id="PRO_5045601237" evidence="3">
    <location>
        <begin position="26"/>
        <end position="691"/>
    </location>
</feature>
<dbReference type="SUPFAM" id="SSF56601">
    <property type="entry name" value="beta-lactamase/transpeptidase-like"/>
    <property type="match status" value="1"/>
</dbReference>
<dbReference type="InterPro" id="IPR012338">
    <property type="entry name" value="Beta-lactam/transpept-like"/>
</dbReference>
<keyword evidence="2" id="KW-1133">Transmembrane helix</keyword>
<feature type="signal peptide" evidence="3">
    <location>
        <begin position="1"/>
        <end position="25"/>
    </location>
</feature>
<keyword evidence="2" id="KW-0472">Membrane</keyword>
<feature type="region of interest" description="Disordered" evidence="1">
    <location>
        <begin position="27"/>
        <end position="73"/>
    </location>
</feature>
<reference evidence="5" key="1">
    <citation type="submission" date="2021-11" db="EMBL/GenBank/DDBJ databases">
        <title>The complete genome of Massilia sp sp. G4R7.</title>
        <authorList>
            <person name="Liu L."/>
            <person name="Yue J."/>
            <person name="Yuan J."/>
            <person name="Yang F."/>
            <person name="Li L."/>
        </authorList>
    </citation>
    <scope>NUCLEOTIDE SEQUENCE</scope>
    <source>
        <strain evidence="5">G4R7</strain>
    </source>
</reference>
<feature type="domain" description="Beta-lactamase-related" evidence="4">
    <location>
        <begin position="99"/>
        <end position="413"/>
    </location>
</feature>
<dbReference type="InterPro" id="IPR050491">
    <property type="entry name" value="AmpC-like"/>
</dbReference>
<proteinExistence type="predicted"/>
<evidence type="ECO:0000256" key="1">
    <source>
        <dbReference type="SAM" id="MobiDB-lite"/>
    </source>
</evidence>
<accession>A0ABS8Q5D4</accession>
<gene>
    <name evidence="5" type="ORF">LQ564_11645</name>
</gene>
<evidence type="ECO:0000313" key="5">
    <source>
        <dbReference type="EMBL" id="MCD2516959.1"/>
    </source>
</evidence>
<dbReference type="PANTHER" id="PTHR46825:SF9">
    <property type="entry name" value="BETA-LACTAMASE-RELATED DOMAIN-CONTAINING PROTEIN"/>
    <property type="match status" value="1"/>
</dbReference>
<evidence type="ECO:0000256" key="2">
    <source>
        <dbReference type="SAM" id="Phobius"/>
    </source>
</evidence>